<dbReference type="AlphaFoldDB" id="A0A136A5P1"/>
<sequence length="102" mass="11582">MNIIIEKLTENMQLIYRKAIDADEAISRLRTDGKGKFTAIFPSDSGFSHQGKFFKAYVEELASDIKQLTELDDETQKTALAPIVKKMELLLSTLGQFQRSVR</sequence>
<evidence type="ECO:0008006" key="3">
    <source>
        <dbReference type="Google" id="ProtNLM"/>
    </source>
</evidence>
<protein>
    <recommendedName>
        <fullName evidence="3">Prephenate dehydrogenase</fullName>
    </recommendedName>
</protein>
<organism evidence="1 2">
    <name type="scientific">Paraglaciecola hydrolytica</name>
    <dbReference type="NCBI Taxonomy" id="1799789"/>
    <lineage>
        <taxon>Bacteria</taxon>
        <taxon>Pseudomonadati</taxon>
        <taxon>Pseudomonadota</taxon>
        <taxon>Gammaproteobacteria</taxon>
        <taxon>Alteromonadales</taxon>
        <taxon>Alteromonadaceae</taxon>
        <taxon>Paraglaciecola</taxon>
    </lineage>
</organism>
<proteinExistence type="predicted"/>
<evidence type="ECO:0000313" key="1">
    <source>
        <dbReference type="EMBL" id="KXI30568.1"/>
    </source>
</evidence>
<reference evidence="2" key="1">
    <citation type="submission" date="2016-02" db="EMBL/GenBank/DDBJ databases">
        <authorList>
            <person name="Schultz-Johansen M."/>
            <person name="Glaring M.A."/>
            <person name="Bech P.K."/>
            <person name="Stougaard P."/>
        </authorList>
    </citation>
    <scope>NUCLEOTIDE SEQUENCE [LARGE SCALE GENOMIC DNA]</scope>
    <source>
        <strain evidence="2">S66</strain>
    </source>
</reference>
<dbReference type="OrthoDB" id="7067468at2"/>
<comment type="caution">
    <text evidence="1">The sequence shown here is derived from an EMBL/GenBank/DDBJ whole genome shotgun (WGS) entry which is preliminary data.</text>
</comment>
<accession>A0A136A5P1</accession>
<dbReference type="RefSeq" id="WP_068375318.1">
    <property type="nucleotide sequence ID" value="NZ_LSNE01000003.1"/>
</dbReference>
<gene>
    <name evidence="1" type="ORF">AX660_09800</name>
</gene>
<name>A0A136A5P1_9ALTE</name>
<evidence type="ECO:0000313" key="2">
    <source>
        <dbReference type="Proteomes" id="UP000070299"/>
    </source>
</evidence>
<dbReference type="EMBL" id="LSNE01000003">
    <property type="protein sequence ID" value="KXI30568.1"/>
    <property type="molecule type" value="Genomic_DNA"/>
</dbReference>
<dbReference type="Proteomes" id="UP000070299">
    <property type="component" value="Unassembled WGS sequence"/>
</dbReference>
<keyword evidence="2" id="KW-1185">Reference proteome</keyword>